<dbReference type="EMBL" id="BQKA01000027">
    <property type="protein sequence ID" value="GJM50442.1"/>
    <property type="molecule type" value="Genomic_DNA"/>
</dbReference>
<reference evidence="1 4" key="1">
    <citation type="submission" date="2021-11" db="EMBL/GenBank/DDBJ databases">
        <title>Draft genome sequence of Capnocytophaga sp. strain KC07075 isolated from cat oral cavity.</title>
        <authorList>
            <person name="Suzuki M."/>
            <person name="Imaoka K."/>
            <person name="Kimura M."/>
            <person name="Morikawa S."/>
            <person name="Maeda K."/>
        </authorList>
    </citation>
    <scope>NUCLEOTIDE SEQUENCE</scope>
    <source>
        <strain evidence="1">KC07075</strain>
        <strain evidence="2 4">KC07079</strain>
    </source>
</reference>
<dbReference type="RefSeq" id="WP_264846981.1">
    <property type="nucleotide sequence ID" value="NZ_BPMA01000037.1"/>
</dbReference>
<evidence type="ECO:0000313" key="3">
    <source>
        <dbReference type="Proteomes" id="UP001207736"/>
    </source>
</evidence>
<dbReference type="AlphaFoldDB" id="A0AAV5AT13"/>
<gene>
    <name evidence="1" type="ORF">RCZ15_14150</name>
    <name evidence="2" type="ORF">RCZ16_22530</name>
</gene>
<dbReference type="Proteomes" id="UP001207736">
    <property type="component" value="Unassembled WGS sequence"/>
</dbReference>
<evidence type="ECO:0008006" key="5">
    <source>
        <dbReference type="Google" id="ProtNLM"/>
    </source>
</evidence>
<dbReference type="Pfam" id="PF14135">
    <property type="entry name" value="DUF4302"/>
    <property type="match status" value="1"/>
</dbReference>
<comment type="caution">
    <text evidence="1">The sequence shown here is derived from an EMBL/GenBank/DDBJ whole genome shotgun (WGS) entry which is preliminary data.</text>
</comment>
<accession>A0AAV5AT13</accession>
<evidence type="ECO:0000313" key="2">
    <source>
        <dbReference type="EMBL" id="GJM53937.1"/>
    </source>
</evidence>
<dbReference type="Proteomes" id="UP001208692">
    <property type="component" value="Unassembled WGS sequence"/>
</dbReference>
<dbReference type="InterPro" id="IPR025396">
    <property type="entry name" value="DUF4302"/>
</dbReference>
<protein>
    <recommendedName>
        <fullName evidence="5">DUF4302 domain-containing protein</fullName>
    </recommendedName>
</protein>
<dbReference type="EMBL" id="BQKB01000053">
    <property type="protein sequence ID" value="GJM53937.1"/>
    <property type="molecule type" value="Genomic_DNA"/>
</dbReference>
<evidence type="ECO:0000313" key="4">
    <source>
        <dbReference type="Proteomes" id="UP001208692"/>
    </source>
</evidence>
<evidence type="ECO:0000313" key="1">
    <source>
        <dbReference type="EMBL" id="GJM50442.1"/>
    </source>
</evidence>
<dbReference type="PROSITE" id="PS51257">
    <property type="entry name" value="PROKAR_LIPOPROTEIN"/>
    <property type="match status" value="1"/>
</dbReference>
<proteinExistence type="predicted"/>
<keyword evidence="4" id="KW-1185">Reference proteome</keyword>
<name>A0AAV5AT13_9FLAO</name>
<sequence>MKKIIYICLSIGLFLACNRTEEDTFDRTPTERLQQVSQELYKELTSSEYGWKLVYQTNKQKFGGFTFVMKFDKQGQVAMVSDFDKSTITQQNSQYEIKTGQGILLSFVTKNHIHNLADAVLGVLGKGYEGEFEFVYIGKEDGKLKFKTQRTNEFLFFEKAENDDWQKMQSLLNSVESLATDSYRYSINVISNSENKNYHLSVEYRYATFKTDTKEYKFGLIPTTDGLTLSPPLNWKGKQFDKLTTEGSGFSSTVDDTTFKITFSEFPASNKEDYKDIHNLEGLVMLTESLKETYLTSKKFKNLLTTEKGNDVFGIRIYFDSGFCDLDVLNDFGTGIALLRHFASYEIKDGKLFFKPIPGGYWSSNDDLWSDANNELILKQAIKIFNFLTEDNNGFYIEKRTEKFHLPNTIYVLQSSKYSDFYFPMYGVE</sequence>
<organism evidence="1 3">
    <name type="scientific">Capnocytophaga catalasegens</name>
    <dbReference type="NCBI Taxonomy" id="1004260"/>
    <lineage>
        <taxon>Bacteria</taxon>
        <taxon>Pseudomonadati</taxon>
        <taxon>Bacteroidota</taxon>
        <taxon>Flavobacteriia</taxon>
        <taxon>Flavobacteriales</taxon>
        <taxon>Flavobacteriaceae</taxon>
        <taxon>Capnocytophaga</taxon>
    </lineage>
</organism>